<comment type="caution">
    <text evidence="2">The sequence shown here is derived from an EMBL/GenBank/DDBJ whole genome shotgun (WGS) entry which is preliminary data.</text>
</comment>
<name>A0A9N9JHL6_9GLOM</name>
<dbReference type="AlphaFoldDB" id="A0A9N9JHL6"/>
<protein>
    <submittedName>
        <fullName evidence="2">2470_t:CDS:1</fullName>
    </submittedName>
</protein>
<sequence>MKQLVIQDDENAIQLSNCSNNEATGNANQTDENAMQPSNGLGNEVTGNSSQTDENAIIKPSTSPNNTNNQKTAQLMLNTAENVNIDKSREGNQNDSENNIHSKNVTTDEPDEVANEGMHLSTRSNNSSEEMVLIPIKTIKTIKTIDESWNFLLHTF</sequence>
<dbReference type="EMBL" id="CAJVPZ010051745">
    <property type="protein sequence ID" value="CAG8779551.1"/>
    <property type="molecule type" value="Genomic_DNA"/>
</dbReference>
<evidence type="ECO:0000256" key="1">
    <source>
        <dbReference type="SAM" id="MobiDB-lite"/>
    </source>
</evidence>
<proteinExistence type="predicted"/>
<dbReference type="Proteomes" id="UP000789396">
    <property type="component" value="Unassembled WGS sequence"/>
</dbReference>
<feature type="compositionally biased region" description="Polar residues" evidence="1">
    <location>
        <begin position="93"/>
        <end position="107"/>
    </location>
</feature>
<feature type="region of interest" description="Disordered" evidence="1">
    <location>
        <begin position="16"/>
        <end position="111"/>
    </location>
</feature>
<reference evidence="2" key="1">
    <citation type="submission" date="2021-06" db="EMBL/GenBank/DDBJ databases">
        <authorList>
            <person name="Kallberg Y."/>
            <person name="Tangrot J."/>
            <person name="Rosling A."/>
        </authorList>
    </citation>
    <scope>NUCLEOTIDE SEQUENCE</scope>
    <source>
        <strain evidence="2">IN212</strain>
    </source>
</reference>
<evidence type="ECO:0000313" key="2">
    <source>
        <dbReference type="EMBL" id="CAG8779551.1"/>
    </source>
</evidence>
<accession>A0A9N9JHL6</accession>
<organism evidence="2 3">
    <name type="scientific">Racocetra fulgida</name>
    <dbReference type="NCBI Taxonomy" id="60492"/>
    <lineage>
        <taxon>Eukaryota</taxon>
        <taxon>Fungi</taxon>
        <taxon>Fungi incertae sedis</taxon>
        <taxon>Mucoromycota</taxon>
        <taxon>Glomeromycotina</taxon>
        <taxon>Glomeromycetes</taxon>
        <taxon>Diversisporales</taxon>
        <taxon>Gigasporaceae</taxon>
        <taxon>Racocetra</taxon>
    </lineage>
</organism>
<keyword evidence="3" id="KW-1185">Reference proteome</keyword>
<evidence type="ECO:0000313" key="3">
    <source>
        <dbReference type="Proteomes" id="UP000789396"/>
    </source>
</evidence>
<feature type="compositionally biased region" description="Polar residues" evidence="1">
    <location>
        <begin position="16"/>
        <end position="82"/>
    </location>
</feature>
<gene>
    <name evidence="2" type="ORF">RFULGI_LOCUS15689</name>
</gene>